<feature type="domain" description="Thiolase C-terminal" evidence="9">
    <location>
        <begin position="279"/>
        <end position="395"/>
    </location>
</feature>
<dbReference type="Pfam" id="PF02803">
    <property type="entry name" value="Thiolase_C"/>
    <property type="match status" value="1"/>
</dbReference>
<organism evidence="10">
    <name type="scientific">Acididesulfobacillus acetoxydans</name>
    <dbReference type="NCBI Taxonomy" id="1561005"/>
    <lineage>
        <taxon>Bacteria</taxon>
        <taxon>Bacillati</taxon>
        <taxon>Bacillota</taxon>
        <taxon>Clostridia</taxon>
        <taxon>Eubacteriales</taxon>
        <taxon>Peptococcaceae</taxon>
        <taxon>Acididesulfobacillus</taxon>
    </lineage>
</organism>
<evidence type="ECO:0000256" key="4">
    <source>
        <dbReference type="ARBA" id="ARBA00023315"/>
    </source>
</evidence>
<dbReference type="SUPFAM" id="SSF53901">
    <property type="entry name" value="Thiolase-like"/>
    <property type="match status" value="1"/>
</dbReference>
<proteinExistence type="inferred from homology"/>
<dbReference type="Gene3D" id="3.40.47.10">
    <property type="match status" value="1"/>
</dbReference>
<dbReference type="CDD" id="cd00751">
    <property type="entry name" value="thiolase"/>
    <property type="match status" value="1"/>
</dbReference>
<dbReference type="EC" id="2.3.1.9" evidence="2"/>
<evidence type="ECO:0000256" key="2">
    <source>
        <dbReference type="ARBA" id="ARBA00012705"/>
    </source>
</evidence>
<dbReference type="AlphaFoldDB" id="A0A8S0VWQ8"/>
<reference evidence="11" key="1">
    <citation type="submission" date="2014-11" db="EMBL/GenBank/DDBJ databases">
        <authorList>
            <person name="Hornung B.V."/>
        </authorList>
    </citation>
    <scope>NUCLEOTIDE SEQUENCE</scope>
    <source>
        <strain evidence="11">INE</strain>
    </source>
</reference>
<keyword evidence="3 7" id="KW-0808">Transferase</keyword>
<dbReference type="KEGG" id="aacx:DEACI_1776"/>
<dbReference type="Pfam" id="PF00108">
    <property type="entry name" value="Thiolase_N"/>
    <property type="match status" value="1"/>
</dbReference>
<dbReference type="InterPro" id="IPR016039">
    <property type="entry name" value="Thiolase-like"/>
</dbReference>
<evidence type="ECO:0000256" key="3">
    <source>
        <dbReference type="ARBA" id="ARBA00022679"/>
    </source>
</evidence>
<name>A0A8S0VWQ8_9FIRM</name>
<accession>A0A8S0VWQ8</accession>
<evidence type="ECO:0000313" key="11">
    <source>
        <dbReference type="EMBL" id="CEJ08598.1"/>
    </source>
</evidence>
<dbReference type="Proteomes" id="UP000836597">
    <property type="component" value="Chromosome"/>
</dbReference>
<keyword evidence="4 7" id="KW-0012">Acyltransferase</keyword>
<evidence type="ECO:0000256" key="5">
    <source>
        <dbReference type="ARBA" id="ARBA00030755"/>
    </source>
</evidence>
<evidence type="ECO:0000313" key="10">
    <source>
        <dbReference type="EMBL" id="CAA7601123.1"/>
    </source>
</evidence>
<feature type="active site" description="Acyl-thioester intermediate" evidence="6">
    <location>
        <position position="90"/>
    </location>
</feature>
<evidence type="ECO:0000259" key="9">
    <source>
        <dbReference type="Pfam" id="PF02803"/>
    </source>
</evidence>
<dbReference type="GO" id="GO:0003985">
    <property type="term" value="F:acetyl-CoA C-acetyltransferase activity"/>
    <property type="evidence" value="ECO:0007669"/>
    <property type="project" value="UniProtKB-EC"/>
</dbReference>
<protein>
    <recommendedName>
        <fullName evidence="2">acetyl-CoA C-acetyltransferase</fullName>
        <ecNumber evidence="2">2.3.1.9</ecNumber>
    </recommendedName>
    <alternativeName>
        <fullName evidence="5">Acetoacetyl-CoA thiolase</fullName>
    </alternativeName>
</protein>
<keyword evidence="12" id="KW-1185">Reference proteome</keyword>
<dbReference type="PANTHER" id="PTHR18919:SF107">
    <property type="entry name" value="ACETYL-COA ACETYLTRANSFERASE, CYTOSOLIC"/>
    <property type="match status" value="1"/>
</dbReference>
<feature type="active site" description="Proton acceptor" evidence="6">
    <location>
        <position position="353"/>
    </location>
</feature>
<dbReference type="PANTHER" id="PTHR18919">
    <property type="entry name" value="ACETYL-COA C-ACYLTRANSFERASE"/>
    <property type="match status" value="1"/>
</dbReference>
<comment type="similarity">
    <text evidence="1 7">Belongs to the thiolase-like superfamily. Thiolase family.</text>
</comment>
<evidence type="ECO:0000313" key="12">
    <source>
        <dbReference type="Proteomes" id="UP001071230"/>
    </source>
</evidence>
<evidence type="ECO:0000256" key="1">
    <source>
        <dbReference type="ARBA" id="ARBA00010982"/>
    </source>
</evidence>
<feature type="domain" description="Thiolase N-terminal" evidence="8">
    <location>
        <begin position="14"/>
        <end position="241"/>
    </location>
</feature>
<evidence type="ECO:0000256" key="6">
    <source>
        <dbReference type="PIRSR" id="PIRSR000429-1"/>
    </source>
</evidence>
<evidence type="ECO:0000259" key="8">
    <source>
        <dbReference type="Pfam" id="PF00108"/>
    </source>
</evidence>
<dbReference type="RefSeq" id="WP_240984691.1">
    <property type="nucleotide sequence ID" value="NZ_CDGJ01000082.1"/>
</dbReference>
<dbReference type="PIRSF" id="PIRSF000429">
    <property type="entry name" value="Ac-CoA_Ac_transf"/>
    <property type="match status" value="1"/>
</dbReference>
<dbReference type="EMBL" id="LR746496">
    <property type="protein sequence ID" value="CAA7601123.1"/>
    <property type="molecule type" value="Genomic_DNA"/>
</dbReference>
<dbReference type="EMBL" id="CDGJ01000082">
    <property type="protein sequence ID" value="CEJ08598.1"/>
    <property type="molecule type" value="Genomic_DNA"/>
</dbReference>
<sequence length="397" mass="42953">MYAKAYIPYGGYYSTPFARWQGSLQNEHAVELAASTAKKWLAGKKIDPGIFDYLVFGKTIGQLHTFYDAPWAAALMGAPNIPGCHIAQACSTSTTVVNQAAAGIETGLYETSFCLMTDRCSNGPFTVWPNPMGPGGELISESWLMDNFASDPWGGVAMIETAENVVKKAGWISKEDIDRVTFRRYEQYLDALADERAFQKRYMFPVEYKINKKKTAILEEDEGVTPTTPEGLTRLKPVMPGGVHSFGAQTHPADGNCGIIVSTRDKAQELSADKNIEIQILSYGYARAAKAHMAEAMVPAARMALQKAGIGIEDVKAVKTHNPFTANDLYLAHEMGIDVMTMNNYGCSLVYGHPQGPTTGRSIIEMVEELVTLGGGYGLFSGCAAGDTGAALVVKVS</sequence>
<dbReference type="Proteomes" id="UP001071230">
    <property type="component" value="Unassembled WGS sequence"/>
</dbReference>
<evidence type="ECO:0000256" key="7">
    <source>
        <dbReference type="RuleBase" id="RU003557"/>
    </source>
</evidence>
<dbReference type="InterPro" id="IPR002155">
    <property type="entry name" value="Thiolase"/>
</dbReference>
<dbReference type="InterPro" id="IPR020617">
    <property type="entry name" value="Thiolase_C"/>
</dbReference>
<reference evidence="10" key="2">
    <citation type="submission" date="2020-01" db="EMBL/GenBank/DDBJ databases">
        <authorList>
            <person name="Hornung B."/>
        </authorList>
    </citation>
    <scope>NUCLEOTIDE SEQUENCE</scope>
    <source>
        <strain evidence="10">PacBioINE</strain>
    </source>
</reference>
<feature type="active site" description="Proton acceptor" evidence="6">
    <location>
        <position position="383"/>
    </location>
</feature>
<gene>
    <name evidence="10" type="ORF">DEACI_1776</name>
    <name evidence="11" type="ORF">DEACI_3077</name>
</gene>
<dbReference type="InterPro" id="IPR020616">
    <property type="entry name" value="Thiolase_N"/>
</dbReference>